<proteinExistence type="predicted"/>
<dbReference type="EMBL" id="VSSQ01020770">
    <property type="protein sequence ID" value="MPM65885.1"/>
    <property type="molecule type" value="Genomic_DNA"/>
</dbReference>
<name>A0A645BKK7_9ZZZZ</name>
<dbReference type="AlphaFoldDB" id="A0A645BKK7"/>
<organism evidence="2">
    <name type="scientific">bioreactor metagenome</name>
    <dbReference type="NCBI Taxonomy" id="1076179"/>
    <lineage>
        <taxon>unclassified sequences</taxon>
        <taxon>metagenomes</taxon>
        <taxon>ecological metagenomes</taxon>
    </lineage>
</organism>
<evidence type="ECO:0000256" key="1">
    <source>
        <dbReference type="SAM" id="Phobius"/>
    </source>
</evidence>
<comment type="caution">
    <text evidence="2">The sequence shown here is derived from an EMBL/GenBank/DDBJ whole genome shotgun (WGS) entry which is preliminary data.</text>
</comment>
<keyword evidence="1" id="KW-0472">Membrane</keyword>
<feature type="transmembrane region" description="Helical" evidence="1">
    <location>
        <begin position="38"/>
        <end position="58"/>
    </location>
</feature>
<sequence length="64" mass="6898">MLQLYVVAPLALIVELLPLHMGDNVADAETEGNEFTVTVTLAVFVQPLVVPVTVYVVVEDGDTE</sequence>
<evidence type="ECO:0000313" key="2">
    <source>
        <dbReference type="EMBL" id="MPM65885.1"/>
    </source>
</evidence>
<keyword evidence="1" id="KW-0812">Transmembrane</keyword>
<protein>
    <submittedName>
        <fullName evidence="2">Uncharacterized protein</fullName>
    </submittedName>
</protein>
<keyword evidence="1" id="KW-1133">Transmembrane helix</keyword>
<accession>A0A645BKK7</accession>
<gene>
    <name evidence="2" type="ORF">SDC9_112789</name>
</gene>
<reference evidence="2" key="1">
    <citation type="submission" date="2019-08" db="EMBL/GenBank/DDBJ databases">
        <authorList>
            <person name="Kucharzyk K."/>
            <person name="Murdoch R.W."/>
            <person name="Higgins S."/>
            <person name="Loffler F."/>
        </authorList>
    </citation>
    <scope>NUCLEOTIDE SEQUENCE</scope>
</reference>